<protein>
    <submittedName>
        <fullName evidence="1">Uncharacterized protein</fullName>
    </submittedName>
</protein>
<evidence type="ECO:0000313" key="2">
    <source>
        <dbReference type="Proteomes" id="UP001251528"/>
    </source>
</evidence>
<accession>A0AAJ0G4A0</accession>
<dbReference type="AlphaFoldDB" id="A0AAJ0G4A0"/>
<dbReference type="Proteomes" id="UP001251528">
    <property type="component" value="Unassembled WGS sequence"/>
</dbReference>
<dbReference type="EMBL" id="JASWJB010000001">
    <property type="protein sequence ID" value="KAK2616973.1"/>
    <property type="molecule type" value="Genomic_DNA"/>
</dbReference>
<gene>
    <name evidence="1" type="ORF">QQS21_000062</name>
</gene>
<keyword evidence="2" id="KW-1185">Reference proteome</keyword>
<reference evidence="1" key="1">
    <citation type="submission" date="2023-06" db="EMBL/GenBank/DDBJ databases">
        <title>Conoideocrella luteorostrata (Hypocreales: Clavicipitaceae), a potential biocontrol fungus for elongate hemlock scale in United States Christmas tree production areas.</title>
        <authorList>
            <person name="Barrett H."/>
            <person name="Lovett B."/>
            <person name="Macias A.M."/>
            <person name="Stajich J.E."/>
            <person name="Kasson M.T."/>
        </authorList>
    </citation>
    <scope>NUCLEOTIDE SEQUENCE</scope>
    <source>
        <strain evidence="1">ARSEF 14590</strain>
    </source>
</reference>
<comment type="caution">
    <text evidence="1">The sequence shown here is derived from an EMBL/GenBank/DDBJ whole genome shotgun (WGS) entry which is preliminary data.</text>
</comment>
<evidence type="ECO:0000313" key="1">
    <source>
        <dbReference type="EMBL" id="KAK2616973.1"/>
    </source>
</evidence>
<organism evidence="1 2">
    <name type="scientific">Conoideocrella luteorostrata</name>
    <dbReference type="NCBI Taxonomy" id="1105319"/>
    <lineage>
        <taxon>Eukaryota</taxon>
        <taxon>Fungi</taxon>
        <taxon>Dikarya</taxon>
        <taxon>Ascomycota</taxon>
        <taxon>Pezizomycotina</taxon>
        <taxon>Sordariomycetes</taxon>
        <taxon>Hypocreomycetidae</taxon>
        <taxon>Hypocreales</taxon>
        <taxon>Clavicipitaceae</taxon>
        <taxon>Conoideocrella</taxon>
    </lineage>
</organism>
<sequence>MEQQAPKSKQLIKNYQINIHPNKMSYTDDSGVYHEIYLPIGQFHRAVELCAEGNWEELNNFPVWEKQHYTEADYAHVTDGELDEGDGDCGNDENNELQKHGNTRQNCIVIPDDEDVLREMKTSLRRDARGRNNADVGKSSAATSEWIYISDDEEDATVQSKKQGVGGETEASCVIRTVSPGI</sequence>
<proteinExistence type="predicted"/>
<name>A0AAJ0G4A0_9HYPO</name>